<dbReference type="NCBIfam" id="TIGR01357">
    <property type="entry name" value="aroB"/>
    <property type="match status" value="1"/>
</dbReference>
<dbReference type="Proteomes" id="UP000011910">
    <property type="component" value="Unassembled WGS sequence"/>
</dbReference>
<evidence type="ECO:0000256" key="2">
    <source>
        <dbReference type="ARBA" id="ARBA00001941"/>
    </source>
</evidence>
<evidence type="ECO:0000256" key="6">
    <source>
        <dbReference type="ARBA" id="ARBA00022741"/>
    </source>
</evidence>
<dbReference type="PIRSF" id="PIRSF001455">
    <property type="entry name" value="DHQ_synth"/>
    <property type="match status" value="1"/>
</dbReference>
<keyword evidence="10" id="KW-0170">Cobalt</keyword>
<protein>
    <recommendedName>
        <fullName evidence="11">3-dehydroquinate synthase</fullName>
        <ecNumber evidence="11">4.2.3.4</ecNumber>
    </recommendedName>
</protein>
<dbReference type="GO" id="GO:0009073">
    <property type="term" value="P:aromatic amino acid family biosynthetic process"/>
    <property type="evidence" value="ECO:0007669"/>
    <property type="project" value="InterPro"/>
</dbReference>
<dbReference type="PANTHER" id="PTHR43622:SF1">
    <property type="entry name" value="3-DEHYDROQUINATE SYNTHASE"/>
    <property type="match status" value="1"/>
</dbReference>
<dbReference type="CDD" id="cd08195">
    <property type="entry name" value="DHQS"/>
    <property type="match status" value="1"/>
</dbReference>
<dbReference type="EMBL" id="AODQ01000073">
    <property type="protein sequence ID" value="EMR02090.1"/>
    <property type="molecule type" value="Genomic_DNA"/>
</dbReference>
<organism evidence="14 15">
    <name type="scientific">Cesiribacter andamanensis AMV16</name>
    <dbReference type="NCBI Taxonomy" id="1279009"/>
    <lineage>
        <taxon>Bacteria</taxon>
        <taxon>Pseudomonadati</taxon>
        <taxon>Bacteroidota</taxon>
        <taxon>Cytophagia</taxon>
        <taxon>Cytophagales</taxon>
        <taxon>Cesiribacteraceae</taxon>
        <taxon>Cesiribacter</taxon>
    </lineage>
</organism>
<comment type="caution">
    <text evidence="14">The sequence shown here is derived from an EMBL/GenBank/DDBJ whole genome shotgun (WGS) entry which is preliminary data.</text>
</comment>
<name>M7NJX4_9BACT</name>
<evidence type="ECO:0000256" key="8">
    <source>
        <dbReference type="ARBA" id="ARBA00023027"/>
    </source>
</evidence>
<reference evidence="14 15" key="1">
    <citation type="journal article" date="2013" name="Genome Announc.">
        <title>Draft Genome Sequence of Cesiribacter andamanensis Strain AMV16T, Isolated from a Soil Sample from a Mud Volcano in the Andaman Islands, India.</title>
        <authorList>
            <person name="Shivaji S."/>
            <person name="Ara S."/>
            <person name="Begum Z."/>
            <person name="Srinivas T.N."/>
            <person name="Singh A."/>
            <person name="Kumar Pinnaka A."/>
        </authorList>
    </citation>
    <scope>NUCLEOTIDE SEQUENCE [LARGE SCALE GENOMIC DNA]</scope>
    <source>
        <strain evidence="14 15">AMV16</strain>
    </source>
</reference>
<evidence type="ECO:0000256" key="11">
    <source>
        <dbReference type="NCBIfam" id="TIGR01357"/>
    </source>
</evidence>
<dbReference type="InterPro" id="IPR030963">
    <property type="entry name" value="DHQ_synth_fam"/>
</dbReference>
<dbReference type="InterPro" id="IPR050071">
    <property type="entry name" value="Dehydroquinate_synthase"/>
</dbReference>
<dbReference type="InterPro" id="IPR030960">
    <property type="entry name" value="DHQS/DOIS_N"/>
</dbReference>
<evidence type="ECO:0000256" key="3">
    <source>
        <dbReference type="ARBA" id="ARBA00001947"/>
    </source>
</evidence>
<evidence type="ECO:0000256" key="1">
    <source>
        <dbReference type="ARBA" id="ARBA00001911"/>
    </source>
</evidence>
<feature type="domain" description="3-dehydroquinate synthase C-terminal" evidence="13">
    <location>
        <begin position="172"/>
        <end position="314"/>
    </location>
</feature>
<dbReference type="GO" id="GO:0003856">
    <property type="term" value="F:3-dehydroquinate synthase activity"/>
    <property type="evidence" value="ECO:0007669"/>
    <property type="project" value="UniProtKB-UniRule"/>
</dbReference>
<dbReference type="GO" id="GO:0000166">
    <property type="term" value="F:nucleotide binding"/>
    <property type="evidence" value="ECO:0007669"/>
    <property type="project" value="UniProtKB-KW"/>
</dbReference>
<comment type="cofactor">
    <cofactor evidence="1">
        <name>NAD(+)</name>
        <dbReference type="ChEBI" id="CHEBI:57540"/>
    </cofactor>
</comment>
<dbReference type="eggNOG" id="COG0337">
    <property type="taxonomic scope" value="Bacteria"/>
</dbReference>
<keyword evidence="9 14" id="KW-0456">Lyase</keyword>
<keyword evidence="8" id="KW-0520">NAD</keyword>
<dbReference type="STRING" id="1279009.ADICEAN_02752"/>
<dbReference type="InterPro" id="IPR016037">
    <property type="entry name" value="DHQ_synth_AroB"/>
</dbReference>
<proteinExistence type="predicted"/>
<evidence type="ECO:0000256" key="5">
    <source>
        <dbReference type="ARBA" id="ARBA00022723"/>
    </source>
</evidence>
<dbReference type="Gene3D" id="3.40.50.1970">
    <property type="match status" value="1"/>
</dbReference>
<accession>M7NJX4</accession>
<dbReference type="RefSeq" id="WP_009196140.1">
    <property type="nucleotide sequence ID" value="NZ_AODQ01000073.1"/>
</dbReference>
<dbReference type="GO" id="GO:0046872">
    <property type="term" value="F:metal ion binding"/>
    <property type="evidence" value="ECO:0007669"/>
    <property type="project" value="UniProtKB-KW"/>
</dbReference>
<evidence type="ECO:0000256" key="4">
    <source>
        <dbReference type="ARBA" id="ARBA00003485"/>
    </source>
</evidence>
<feature type="domain" description="3-dehydroquinate synthase N-terminal" evidence="12">
    <location>
        <begin position="58"/>
        <end position="170"/>
    </location>
</feature>
<dbReference type="Gene3D" id="1.20.1090.10">
    <property type="entry name" value="Dehydroquinate synthase-like - alpha domain"/>
    <property type="match status" value="1"/>
</dbReference>
<dbReference type="InterPro" id="IPR056179">
    <property type="entry name" value="DHQS_C"/>
</dbReference>
<gene>
    <name evidence="14" type="primary">aroB</name>
    <name evidence="14" type="ORF">ADICEAN_02752</name>
</gene>
<evidence type="ECO:0000313" key="15">
    <source>
        <dbReference type="Proteomes" id="UP000011910"/>
    </source>
</evidence>
<evidence type="ECO:0000313" key="14">
    <source>
        <dbReference type="EMBL" id="EMR02090.1"/>
    </source>
</evidence>
<sequence length="354" mass="39709">MSLPPNLPEHVLLEPVVPTLRHLLSAPYSRLAVLTDTNTALHCYPLLREALPADHLHICVPAGEEHKILETCITIWQAMTQAGLDRKALMLNLGGGVITDMGGFCAATYKRGIRFINLPTTLLAQVDASIGGKLGIDFEGYKNHIGLFDDAEAVVIDPHFLKTLPERERRSGYAEVVKHALIADREQWEALQQQPWQELGWRSIIEHSIGIKAMIVARDPLERGLRKILNFGHTLGHALESYRLEQTPEKRLLHGEAIAAGMICESWLSWKKAGLPEAERNTIARYLSSVWPEPMVLEEEIPAVLDRLPQDKKNEGQQVLYSLLQQAGEASYNCAASQDEARQALEWYIKKGWQ</sequence>
<dbReference type="GO" id="GO:0005737">
    <property type="term" value="C:cytoplasm"/>
    <property type="evidence" value="ECO:0007669"/>
    <property type="project" value="InterPro"/>
</dbReference>
<dbReference type="PATRIC" id="fig|1279009.4.peg.2790"/>
<keyword evidence="6" id="KW-0547">Nucleotide-binding</keyword>
<comment type="function">
    <text evidence="4">Catalyzes the conversion of 3-deoxy-D-arabino-heptulosonate 7-phosphate (DAHP) to dehydroquinate (DHQ).</text>
</comment>
<evidence type="ECO:0000256" key="7">
    <source>
        <dbReference type="ARBA" id="ARBA00022833"/>
    </source>
</evidence>
<keyword evidence="7" id="KW-0862">Zinc</keyword>
<dbReference type="Pfam" id="PF01761">
    <property type="entry name" value="DHQ_synthase"/>
    <property type="match status" value="1"/>
</dbReference>
<evidence type="ECO:0000256" key="9">
    <source>
        <dbReference type="ARBA" id="ARBA00023239"/>
    </source>
</evidence>
<dbReference type="Pfam" id="PF24621">
    <property type="entry name" value="DHQS_C"/>
    <property type="match status" value="1"/>
</dbReference>
<keyword evidence="15" id="KW-1185">Reference proteome</keyword>
<dbReference type="FunFam" id="3.40.50.1970:FF:000007">
    <property type="entry name" value="Pentafunctional AROM polypeptide"/>
    <property type="match status" value="1"/>
</dbReference>
<dbReference type="PANTHER" id="PTHR43622">
    <property type="entry name" value="3-DEHYDROQUINATE SYNTHASE"/>
    <property type="match status" value="1"/>
</dbReference>
<dbReference type="OrthoDB" id="9806583at2"/>
<comment type="cofactor">
    <cofactor evidence="2">
        <name>Co(2+)</name>
        <dbReference type="ChEBI" id="CHEBI:48828"/>
    </cofactor>
</comment>
<dbReference type="GO" id="GO:0009423">
    <property type="term" value="P:chorismate biosynthetic process"/>
    <property type="evidence" value="ECO:0007669"/>
    <property type="project" value="UniProtKB-UniRule"/>
</dbReference>
<keyword evidence="5" id="KW-0479">Metal-binding</keyword>
<evidence type="ECO:0000256" key="10">
    <source>
        <dbReference type="ARBA" id="ARBA00023285"/>
    </source>
</evidence>
<evidence type="ECO:0000259" key="13">
    <source>
        <dbReference type="Pfam" id="PF24621"/>
    </source>
</evidence>
<dbReference type="EC" id="4.2.3.4" evidence="11"/>
<evidence type="ECO:0000259" key="12">
    <source>
        <dbReference type="Pfam" id="PF01761"/>
    </source>
</evidence>
<dbReference type="SUPFAM" id="SSF56796">
    <property type="entry name" value="Dehydroquinate synthase-like"/>
    <property type="match status" value="1"/>
</dbReference>
<comment type="cofactor">
    <cofactor evidence="3">
        <name>Zn(2+)</name>
        <dbReference type="ChEBI" id="CHEBI:29105"/>
    </cofactor>
</comment>
<dbReference type="AlphaFoldDB" id="M7NJX4"/>